<reference evidence="2 4" key="2">
    <citation type="journal article" date="2011" name="PLoS Biol.">
        <title>Modernizing reference genome assemblies.</title>
        <authorList>
            <person name="Church D.M."/>
            <person name="Schneider V.A."/>
            <person name="Graves T."/>
            <person name="Auger K."/>
            <person name="Cunningham F."/>
            <person name="Bouk N."/>
            <person name="Chen H.C."/>
            <person name="Agarwala R."/>
            <person name="McLaren W.M."/>
            <person name="Ritchie G.R."/>
            <person name="Albracht D."/>
            <person name="Kremitzki M."/>
            <person name="Rock S."/>
            <person name="Kotkiewicz H."/>
            <person name="Kremitzki C."/>
            <person name="Wollam A."/>
            <person name="Trani L."/>
            <person name="Fulton L."/>
            <person name="Fulton R."/>
            <person name="Matthews L."/>
            <person name="Whitehead S."/>
            <person name="Chow W."/>
            <person name="Torrance J."/>
            <person name="Dunn M."/>
            <person name="Harden G."/>
            <person name="Threadgold G."/>
            <person name="Wood J."/>
            <person name="Collins J."/>
            <person name="Heath P."/>
            <person name="Griffiths G."/>
            <person name="Pelan S."/>
            <person name="Grafham D."/>
            <person name="Eichler E.E."/>
            <person name="Weinstock G."/>
            <person name="Mardis E.R."/>
            <person name="Wilson R.K."/>
            <person name="Howe K."/>
            <person name="Flicek P."/>
            <person name="Hubbard T."/>
        </authorList>
    </citation>
    <scope>NUCLEOTIDE SEQUENCE [LARGE SCALE GENOMIC DNA]</scope>
    <source>
        <strain evidence="2 4">C57BL/6J</strain>
    </source>
</reference>
<dbReference type="GeneTree" id="ENSGT00940000162537"/>
<evidence type="ECO:0000256" key="1">
    <source>
        <dbReference type="SAM" id="MobiDB-lite"/>
    </source>
</evidence>
<name>D6REG5_MOUSE</name>
<dbReference type="SMR" id="D6REG5"/>
<dbReference type="ExpressionAtlas" id="D6REG5">
    <property type="expression patterns" value="baseline and differential"/>
</dbReference>
<evidence type="ECO:0000313" key="3">
    <source>
        <dbReference type="MGI" id="MGI:1923089"/>
    </source>
</evidence>
<feature type="compositionally biased region" description="Basic and acidic residues" evidence="1">
    <location>
        <begin position="35"/>
        <end position="52"/>
    </location>
</feature>
<evidence type="ECO:0000313" key="4">
    <source>
        <dbReference type="Proteomes" id="UP000000589"/>
    </source>
</evidence>
<feature type="compositionally biased region" description="Polar residues" evidence="1">
    <location>
        <begin position="55"/>
        <end position="70"/>
    </location>
</feature>
<gene>
    <name evidence="2 3" type="primary">Daw1</name>
    <name evidence="3" type="synonym">Wdr69</name>
</gene>
<sequence length="70" mass="7649">MKLKSLLLRYYPPGIMLEYEKGGELKTKSIDLLELSPSRRDPASRASDHSVPDKASQTPSAEASGETQTA</sequence>
<dbReference type="Bgee" id="ENSMUSG00000053161">
    <property type="expression patterns" value="Expressed in spermatocyte and 33 other cell types or tissues"/>
</dbReference>
<dbReference type="Ensembl" id="ENSMUST00000149342.8">
    <property type="protein sequence ID" value="ENSMUSP00000117796.2"/>
    <property type="gene ID" value="ENSMUSG00000053161.17"/>
</dbReference>
<dbReference type="AGR" id="MGI:1923089"/>
<reference evidence="2" key="4">
    <citation type="submission" date="2025-09" db="UniProtKB">
        <authorList>
            <consortium name="Ensembl"/>
        </authorList>
    </citation>
    <scope>IDENTIFICATION</scope>
    <source>
        <strain evidence="2">C57BL/6J</strain>
    </source>
</reference>
<dbReference type="Proteomes" id="UP000000589">
    <property type="component" value="Chromosome 1"/>
</dbReference>
<protein>
    <submittedName>
        <fullName evidence="2">Dynein assembly factor with WDR repeat domains 1</fullName>
    </submittedName>
</protein>
<accession>D6REG5</accession>
<dbReference type="Antibodypedia" id="49828">
    <property type="antibodies" value="16 antibodies from 8 providers"/>
</dbReference>
<reference evidence="2 4" key="1">
    <citation type="journal article" date="2009" name="PLoS Biol.">
        <title>Lineage-specific biology revealed by a finished genome assembly of the mouse.</title>
        <authorList>
            <consortium name="Mouse Genome Sequencing Consortium"/>
            <person name="Church D.M."/>
            <person name="Goodstadt L."/>
            <person name="Hillier L.W."/>
            <person name="Zody M.C."/>
            <person name="Goldstein S."/>
            <person name="She X."/>
            <person name="Bult C.J."/>
            <person name="Agarwala R."/>
            <person name="Cherry J.L."/>
            <person name="DiCuccio M."/>
            <person name="Hlavina W."/>
            <person name="Kapustin Y."/>
            <person name="Meric P."/>
            <person name="Maglott D."/>
            <person name="Birtle Z."/>
            <person name="Marques A.C."/>
            <person name="Graves T."/>
            <person name="Zhou S."/>
            <person name="Teague B."/>
            <person name="Potamousis K."/>
            <person name="Churas C."/>
            <person name="Place M."/>
            <person name="Herschleb J."/>
            <person name="Runnheim R."/>
            <person name="Forrest D."/>
            <person name="Amos-Landgraf J."/>
            <person name="Schwartz D.C."/>
            <person name="Cheng Z."/>
            <person name="Lindblad-Toh K."/>
            <person name="Eichler E.E."/>
            <person name="Ponting C.P."/>
        </authorList>
    </citation>
    <scope>NUCLEOTIDE SEQUENCE [LARGE SCALE GENOMIC DNA]</scope>
    <source>
        <strain evidence="2 4">C57BL/6J</strain>
    </source>
</reference>
<dbReference type="AlphaFoldDB" id="D6REG5"/>
<proteinExistence type="predicted"/>
<evidence type="ECO:0000313" key="2">
    <source>
        <dbReference type="Ensembl" id="ENSMUSP00000117796.2"/>
    </source>
</evidence>
<organism evidence="2 4">
    <name type="scientific">Mus musculus</name>
    <name type="common">Mouse</name>
    <dbReference type="NCBI Taxonomy" id="10090"/>
    <lineage>
        <taxon>Eukaryota</taxon>
        <taxon>Metazoa</taxon>
        <taxon>Chordata</taxon>
        <taxon>Craniata</taxon>
        <taxon>Vertebrata</taxon>
        <taxon>Euteleostomi</taxon>
        <taxon>Mammalia</taxon>
        <taxon>Eutheria</taxon>
        <taxon>Euarchontoglires</taxon>
        <taxon>Glires</taxon>
        <taxon>Rodentia</taxon>
        <taxon>Myomorpha</taxon>
        <taxon>Muroidea</taxon>
        <taxon>Muridae</taxon>
        <taxon>Murinae</taxon>
        <taxon>Mus</taxon>
        <taxon>Mus</taxon>
    </lineage>
</organism>
<dbReference type="ProteomicsDB" id="369221"/>
<keyword evidence="4" id="KW-1185">Reference proteome</keyword>
<dbReference type="VEuPathDB" id="HostDB:ENSMUSG00000053161"/>
<feature type="region of interest" description="Disordered" evidence="1">
    <location>
        <begin position="35"/>
        <end position="70"/>
    </location>
</feature>
<dbReference type="MGI" id="MGI:1923089">
    <property type="gene designation" value="Daw1"/>
</dbReference>
<dbReference type="HOGENOM" id="CLU_2757129_0_0_1"/>
<reference evidence="2" key="3">
    <citation type="submission" date="2025-08" db="UniProtKB">
        <authorList>
            <consortium name="Ensembl"/>
        </authorList>
    </citation>
    <scope>IDENTIFICATION</scope>
    <source>
        <strain evidence="2">C57BL/6J</strain>
    </source>
</reference>